<evidence type="ECO:0000256" key="1">
    <source>
        <dbReference type="SAM" id="Coils"/>
    </source>
</evidence>
<feature type="compositionally biased region" description="Pro residues" evidence="2">
    <location>
        <begin position="33"/>
        <end position="54"/>
    </location>
</feature>
<comment type="caution">
    <text evidence="4">The sequence shown here is derived from an EMBL/GenBank/DDBJ whole genome shotgun (WGS) entry which is preliminary data.</text>
</comment>
<dbReference type="Proteomes" id="UP001237642">
    <property type="component" value="Unassembled WGS sequence"/>
</dbReference>
<feature type="coiled-coil region" evidence="1">
    <location>
        <begin position="169"/>
        <end position="356"/>
    </location>
</feature>
<evidence type="ECO:0000313" key="5">
    <source>
        <dbReference type="Proteomes" id="UP001237642"/>
    </source>
</evidence>
<accession>A0AAD8HKM3</accession>
<keyword evidence="1" id="KW-0175">Coiled coil</keyword>
<keyword evidence="5" id="KW-1185">Reference proteome</keyword>
<reference evidence="4" key="2">
    <citation type="submission" date="2023-05" db="EMBL/GenBank/DDBJ databases">
        <authorList>
            <person name="Schelkunov M.I."/>
        </authorList>
    </citation>
    <scope>NUCLEOTIDE SEQUENCE</scope>
    <source>
        <strain evidence="4">Hsosn_3</strain>
        <tissue evidence="4">Leaf</tissue>
    </source>
</reference>
<name>A0AAD8HKM3_9APIA</name>
<feature type="compositionally biased region" description="Low complexity" evidence="2">
    <location>
        <begin position="55"/>
        <end position="87"/>
    </location>
</feature>
<feature type="transmembrane region" description="Helical" evidence="3">
    <location>
        <begin position="413"/>
        <end position="429"/>
    </location>
</feature>
<sequence>MSSDKSNQEPHTNVDNLVIFYESQISKNTPEAYPTPVPAPPAPAPASSPAPAPASSPASAPASSPAPAPASSLAPAPASSPASAPASSPAPAPASSPETKAAEVKIFDEKTKRLVELTISLVEADLVKIIDDVKSEVLIFRENARLTKMNLAKLEQKWTEKLNVREGQIKNKEGELQNWKTKLDMKQKDLEKLEQEWTAKLNVREGQIKNKEGELQNWKTKLDMKQKDLEKLEQEWTAKLNVREGQIKNKEGELQNWKTKLDMKQKDLEKLEQEWTAKLNVREGQIKNKEGELQNWKTKLDTKQKDLEKLEQEWTAKLNVREDQIKKREDEVMNTERELQKSITELDMKQKDLERRENLLVYETPLPSEPEQHHPHVTLKEFFSLCNIIIPFLIAVCSLRFPDETFPTTTLKFVGTLLLWLLLVYAYVYKVDCDTDDDNATSMYYRAETGGKKIFYEKFPSIVVGWVIVVHSFVTPFINYFYYYNPVLVYWLAFSTSILTALYAGFQLFYNDKYVGCLTVENGREIVQRLQKSEYHARRGRLIIYVQDRKYERFMI</sequence>
<feature type="transmembrane region" description="Helical" evidence="3">
    <location>
        <begin position="488"/>
        <end position="506"/>
    </location>
</feature>
<feature type="region of interest" description="Disordered" evidence="2">
    <location>
        <begin position="1"/>
        <end position="99"/>
    </location>
</feature>
<reference evidence="4" key="1">
    <citation type="submission" date="2023-02" db="EMBL/GenBank/DDBJ databases">
        <title>Genome of toxic invasive species Heracleum sosnowskyi carries increased number of genes despite the absence of recent whole-genome duplications.</title>
        <authorList>
            <person name="Schelkunov M."/>
            <person name="Shtratnikova V."/>
            <person name="Makarenko M."/>
            <person name="Klepikova A."/>
            <person name="Omelchenko D."/>
            <person name="Novikova G."/>
            <person name="Obukhova E."/>
            <person name="Bogdanov V."/>
            <person name="Penin A."/>
            <person name="Logacheva M."/>
        </authorList>
    </citation>
    <scope>NUCLEOTIDE SEQUENCE</scope>
    <source>
        <strain evidence="4">Hsosn_3</strain>
        <tissue evidence="4">Leaf</tissue>
    </source>
</reference>
<evidence type="ECO:0000256" key="2">
    <source>
        <dbReference type="SAM" id="MobiDB-lite"/>
    </source>
</evidence>
<feature type="compositionally biased region" description="Polar residues" evidence="2">
    <location>
        <begin position="1"/>
        <end position="15"/>
    </location>
</feature>
<keyword evidence="3" id="KW-0472">Membrane</keyword>
<gene>
    <name evidence="4" type="ORF">POM88_034488</name>
</gene>
<dbReference type="SUPFAM" id="SSF57997">
    <property type="entry name" value="Tropomyosin"/>
    <property type="match status" value="1"/>
</dbReference>
<dbReference type="AlphaFoldDB" id="A0AAD8HKM3"/>
<organism evidence="4 5">
    <name type="scientific">Heracleum sosnowskyi</name>
    <dbReference type="NCBI Taxonomy" id="360622"/>
    <lineage>
        <taxon>Eukaryota</taxon>
        <taxon>Viridiplantae</taxon>
        <taxon>Streptophyta</taxon>
        <taxon>Embryophyta</taxon>
        <taxon>Tracheophyta</taxon>
        <taxon>Spermatophyta</taxon>
        <taxon>Magnoliopsida</taxon>
        <taxon>eudicotyledons</taxon>
        <taxon>Gunneridae</taxon>
        <taxon>Pentapetalae</taxon>
        <taxon>asterids</taxon>
        <taxon>campanulids</taxon>
        <taxon>Apiales</taxon>
        <taxon>Apiaceae</taxon>
        <taxon>Apioideae</taxon>
        <taxon>apioid superclade</taxon>
        <taxon>Tordylieae</taxon>
        <taxon>Tordyliinae</taxon>
        <taxon>Heracleum</taxon>
    </lineage>
</organism>
<proteinExistence type="predicted"/>
<keyword evidence="3" id="KW-0812">Transmembrane</keyword>
<evidence type="ECO:0000256" key="3">
    <source>
        <dbReference type="SAM" id="Phobius"/>
    </source>
</evidence>
<keyword evidence="3" id="KW-1133">Transmembrane helix</keyword>
<evidence type="ECO:0000313" key="4">
    <source>
        <dbReference type="EMBL" id="KAK1368396.1"/>
    </source>
</evidence>
<dbReference type="EMBL" id="JAUIZM010000008">
    <property type="protein sequence ID" value="KAK1368396.1"/>
    <property type="molecule type" value="Genomic_DNA"/>
</dbReference>
<protein>
    <submittedName>
        <fullName evidence="4">Uncharacterized protein</fullName>
    </submittedName>
</protein>
<feature type="transmembrane region" description="Helical" evidence="3">
    <location>
        <begin position="462"/>
        <end position="482"/>
    </location>
</feature>